<organism evidence="9 10">
    <name type="scientific">Kluyveromyces marxianus</name>
    <name type="common">Yeast</name>
    <name type="synonym">Candida kefyr</name>
    <dbReference type="NCBI Taxonomy" id="4911"/>
    <lineage>
        <taxon>Eukaryota</taxon>
        <taxon>Fungi</taxon>
        <taxon>Dikarya</taxon>
        <taxon>Ascomycota</taxon>
        <taxon>Saccharomycotina</taxon>
        <taxon>Saccharomycetes</taxon>
        <taxon>Saccharomycetales</taxon>
        <taxon>Saccharomycetaceae</taxon>
        <taxon>Kluyveromyces</taxon>
    </lineage>
</organism>
<evidence type="ECO:0000256" key="4">
    <source>
        <dbReference type="ARBA" id="ARBA00022989"/>
    </source>
</evidence>
<name>A0ABX6ET42_KLUMA</name>
<dbReference type="Pfam" id="PF03381">
    <property type="entry name" value="CDC50"/>
    <property type="match status" value="1"/>
</dbReference>
<dbReference type="InterPro" id="IPR005045">
    <property type="entry name" value="CDC50/LEM3_fam"/>
</dbReference>
<evidence type="ECO:0000256" key="2">
    <source>
        <dbReference type="ARBA" id="ARBA00009457"/>
    </source>
</evidence>
<dbReference type="PIRSF" id="PIRSF015840">
    <property type="entry name" value="DUF284_TM_euk"/>
    <property type="match status" value="1"/>
</dbReference>
<feature type="transmembrane region" description="Helical" evidence="8">
    <location>
        <begin position="385"/>
        <end position="409"/>
    </location>
</feature>
<evidence type="ECO:0000256" key="7">
    <source>
        <dbReference type="SAM" id="MobiDB-lite"/>
    </source>
</evidence>
<proteinExistence type="inferred from homology"/>
<dbReference type="EMBL" id="CP015055">
    <property type="protein sequence ID" value="QGN14806.1"/>
    <property type="molecule type" value="Genomic_DNA"/>
</dbReference>
<feature type="region of interest" description="Disordered" evidence="7">
    <location>
        <begin position="16"/>
        <end position="60"/>
    </location>
</feature>
<keyword evidence="3 8" id="KW-0812">Transmembrane</keyword>
<protein>
    <submittedName>
        <fullName evidence="9">Alkylphosphocholine resistance protein LEM3</fullName>
    </submittedName>
</protein>
<evidence type="ECO:0000256" key="1">
    <source>
        <dbReference type="ARBA" id="ARBA00004370"/>
    </source>
</evidence>
<evidence type="ECO:0000256" key="3">
    <source>
        <dbReference type="ARBA" id="ARBA00022692"/>
    </source>
</evidence>
<evidence type="ECO:0000256" key="6">
    <source>
        <dbReference type="PIRNR" id="PIRNR015840"/>
    </source>
</evidence>
<evidence type="ECO:0000313" key="9">
    <source>
        <dbReference type="EMBL" id="QGN14806.1"/>
    </source>
</evidence>
<feature type="transmembrane region" description="Helical" evidence="8">
    <location>
        <begin position="79"/>
        <end position="97"/>
    </location>
</feature>
<comment type="similarity">
    <text evidence="2 6">Belongs to the CDC50/LEM3 family.</text>
</comment>
<dbReference type="PANTHER" id="PTHR10926:SF20">
    <property type="entry name" value="PHOSPHOLIPID-TRANSPORTING ATPASE ACCESSORY SUBUNIT LEM3"/>
    <property type="match status" value="1"/>
</dbReference>
<sequence length="439" mass="50244">MTALKSIGETVTGVFHRRKTGKGQKDEVPEIEDDIDASEFEDDDDKVVKKPKSRRPKETRFTQQRIAAYNPVLTPKRVLPIYLFLGVIFLVFGGVMLNDARRVDQLFVYYQDCDKNAPTSRFSDVPDDHYKYVFHKKYDKGNLPVPQWRYVADSNPDPTEQQTGTCQLRFSTPYALPGPTYIYYYIEKFYGNHRRYVLSFSEDQIVGTKASLSQVKDTVGINCKPLVRDDAGKIIYPCGLIANAMFNDTFPNQMQRINPSTGAQTSTIPLTNKNINWSSDKTRFKKTKYAPTDVVPPPYWHKQFPNGYNETNMPNIHEWEEFQNWMRTPAFDKFARLIRRTDQGLQQGTYQIDVDLHWPVTQYHGKKAVYVTHGSNLGSRNPAPAIIYLVGGGICMLLALITLVSHLAWGRAMADTRLLSWNKIQESTETESPAEPEAE</sequence>
<dbReference type="PANTHER" id="PTHR10926">
    <property type="entry name" value="CELL CYCLE CONTROL PROTEIN 50"/>
    <property type="match status" value="1"/>
</dbReference>
<keyword evidence="10" id="KW-1185">Reference proteome</keyword>
<gene>
    <name evidence="9" type="primary">LEM3</name>
    <name evidence="9" type="ORF">FIM1_1477</name>
</gene>
<evidence type="ECO:0000313" key="10">
    <source>
        <dbReference type="Proteomes" id="UP000422736"/>
    </source>
</evidence>
<evidence type="ECO:0000256" key="5">
    <source>
        <dbReference type="ARBA" id="ARBA00023136"/>
    </source>
</evidence>
<keyword evidence="5 6" id="KW-0472">Membrane</keyword>
<keyword evidence="4 8" id="KW-1133">Transmembrane helix</keyword>
<accession>A0ABX6ET42</accession>
<dbReference type="Proteomes" id="UP000422736">
    <property type="component" value="Chromosome 2"/>
</dbReference>
<feature type="compositionally biased region" description="Acidic residues" evidence="7">
    <location>
        <begin position="29"/>
        <end position="45"/>
    </location>
</feature>
<evidence type="ECO:0000256" key="8">
    <source>
        <dbReference type="SAM" id="Phobius"/>
    </source>
</evidence>
<comment type="subcellular location">
    <subcellularLocation>
        <location evidence="1">Membrane</location>
    </subcellularLocation>
</comment>
<reference evidence="9 10" key="1">
    <citation type="submission" date="2016-03" db="EMBL/GenBank/DDBJ databases">
        <title>How can Kluyveromyces marxianus grow so fast - potential evolutionary course in Saccharomyces Complex revealed by comparative genomics.</title>
        <authorList>
            <person name="Mo W."/>
            <person name="Lu W."/>
            <person name="Yang X."/>
            <person name="Qi J."/>
            <person name="Lv H."/>
        </authorList>
    </citation>
    <scope>NUCLEOTIDE SEQUENCE [LARGE SCALE GENOMIC DNA]</scope>
    <source>
        <strain evidence="9 10">FIM1</strain>
    </source>
</reference>